<dbReference type="Proteomes" id="UP000800040">
    <property type="component" value="Unassembled WGS sequence"/>
</dbReference>
<gene>
    <name evidence="1" type="ORF">BDW02DRAFT_564687</name>
</gene>
<dbReference type="AlphaFoldDB" id="A0A6A5KV40"/>
<keyword evidence="2" id="KW-1185">Reference proteome</keyword>
<dbReference type="PANTHER" id="PTHR47843:SF5">
    <property type="entry name" value="BTB_POZ DOMAIN PROTEIN"/>
    <property type="match status" value="1"/>
</dbReference>
<evidence type="ECO:0000313" key="2">
    <source>
        <dbReference type="Proteomes" id="UP000800040"/>
    </source>
</evidence>
<protein>
    <submittedName>
        <fullName evidence="1">Uncharacterized protein</fullName>
    </submittedName>
</protein>
<dbReference type="OrthoDB" id="9997739at2759"/>
<reference evidence="1" key="1">
    <citation type="submission" date="2020-01" db="EMBL/GenBank/DDBJ databases">
        <authorList>
            <consortium name="DOE Joint Genome Institute"/>
            <person name="Haridas S."/>
            <person name="Albert R."/>
            <person name="Binder M."/>
            <person name="Bloem J."/>
            <person name="Labutti K."/>
            <person name="Salamov A."/>
            <person name="Andreopoulos B."/>
            <person name="Baker S.E."/>
            <person name="Barry K."/>
            <person name="Bills G."/>
            <person name="Bluhm B.H."/>
            <person name="Cannon C."/>
            <person name="Castanera R."/>
            <person name="Culley D.E."/>
            <person name="Daum C."/>
            <person name="Ezra D."/>
            <person name="Gonzalez J.B."/>
            <person name="Henrissat B."/>
            <person name="Kuo A."/>
            <person name="Liang C."/>
            <person name="Lipzen A."/>
            <person name="Lutzoni F."/>
            <person name="Magnuson J."/>
            <person name="Mondo S."/>
            <person name="Nolan M."/>
            <person name="Ohm R."/>
            <person name="Pangilinan J."/>
            <person name="Park H.-J."/>
            <person name="Ramirez L."/>
            <person name="Alfaro M."/>
            <person name="Sun H."/>
            <person name="Tritt A."/>
            <person name="Yoshinaga Y."/>
            <person name="Zwiers L.-H."/>
            <person name="Turgeon B.G."/>
            <person name="Goodwin S.B."/>
            <person name="Spatafora J.W."/>
            <person name="Crous P.W."/>
            <person name="Grigoriev I.V."/>
        </authorList>
    </citation>
    <scope>NUCLEOTIDE SEQUENCE</scope>
    <source>
        <strain evidence="1">P77</strain>
    </source>
</reference>
<proteinExistence type="predicted"/>
<accession>A0A6A5KV40</accession>
<organism evidence="1 2">
    <name type="scientific">Decorospora gaudefroyi</name>
    <dbReference type="NCBI Taxonomy" id="184978"/>
    <lineage>
        <taxon>Eukaryota</taxon>
        <taxon>Fungi</taxon>
        <taxon>Dikarya</taxon>
        <taxon>Ascomycota</taxon>
        <taxon>Pezizomycotina</taxon>
        <taxon>Dothideomycetes</taxon>
        <taxon>Pleosporomycetidae</taxon>
        <taxon>Pleosporales</taxon>
        <taxon>Pleosporineae</taxon>
        <taxon>Pleosporaceae</taxon>
        <taxon>Decorospora</taxon>
    </lineage>
</organism>
<name>A0A6A5KV40_9PLEO</name>
<sequence>MRESETGSVEYADMEPDDFSRYVEYAYRYDYTVPSCGLDDRVTKEEVLEEEARLAEERLETARLEEAIPETPVLFSSKSQKRKAKMLSASITPRTNFVRRNSVTRNEPKASMLDNFEPQGNNSPEQDFTLVFLAHARLYTFAYMRLIDPLKRLALHKLHKTLLGFQLYKRRIGDVIELARYAYGTGEDRKEDGTIEDLRKLVMEYMACAVSTFGKHDDFVSLLEEGGEFVGDFWRTVVKEGLL</sequence>
<dbReference type="PANTHER" id="PTHR47843">
    <property type="entry name" value="BTB DOMAIN-CONTAINING PROTEIN-RELATED"/>
    <property type="match status" value="1"/>
</dbReference>
<dbReference type="EMBL" id="ML975249">
    <property type="protein sequence ID" value="KAF1838836.1"/>
    <property type="molecule type" value="Genomic_DNA"/>
</dbReference>
<evidence type="ECO:0000313" key="1">
    <source>
        <dbReference type="EMBL" id="KAF1838836.1"/>
    </source>
</evidence>